<evidence type="ECO:0000313" key="3">
    <source>
        <dbReference type="Proteomes" id="UP000605846"/>
    </source>
</evidence>
<feature type="compositionally biased region" description="Basic and acidic residues" evidence="1">
    <location>
        <begin position="172"/>
        <end position="207"/>
    </location>
</feature>
<evidence type="ECO:0000313" key="2">
    <source>
        <dbReference type="EMBL" id="KAF7721502.1"/>
    </source>
</evidence>
<name>A0A8H7BKD0_9FUNG</name>
<reference evidence="2" key="1">
    <citation type="submission" date="2020-01" db="EMBL/GenBank/DDBJ databases">
        <title>Genome Sequencing of Three Apophysomyces-Like Fungal Strains Confirms a Novel Fungal Genus in the Mucoromycota with divergent Burkholderia-like Endosymbiotic Bacteria.</title>
        <authorList>
            <person name="Stajich J.E."/>
            <person name="Macias A.M."/>
            <person name="Carter-House D."/>
            <person name="Lovett B."/>
            <person name="Kasson L.R."/>
            <person name="Berry K."/>
            <person name="Grigoriev I."/>
            <person name="Chang Y."/>
            <person name="Spatafora J."/>
            <person name="Kasson M.T."/>
        </authorList>
    </citation>
    <scope>NUCLEOTIDE SEQUENCE</scope>
    <source>
        <strain evidence="2">NRRL A-21654</strain>
    </source>
</reference>
<evidence type="ECO:0000256" key="1">
    <source>
        <dbReference type="SAM" id="MobiDB-lite"/>
    </source>
</evidence>
<organism evidence="2 3">
    <name type="scientific">Apophysomyces ossiformis</name>
    <dbReference type="NCBI Taxonomy" id="679940"/>
    <lineage>
        <taxon>Eukaryota</taxon>
        <taxon>Fungi</taxon>
        <taxon>Fungi incertae sedis</taxon>
        <taxon>Mucoromycota</taxon>
        <taxon>Mucoromycotina</taxon>
        <taxon>Mucoromycetes</taxon>
        <taxon>Mucorales</taxon>
        <taxon>Mucorineae</taxon>
        <taxon>Mucoraceae</taxon>
        <taxon>Apophysomyces</taxon>
    </lineage>
</organism>
<feature type="compositionally biased region" description="Basic and acidic residues" evidence="1">
    <location>
        <begin position="151"/>
        <end position="163"/>
    </location>
</feature>
<gene>
    <name evidence="2" type="primary">CABLES2</name>
    <name evidence="2" type="ORF">EC973_004551</name>
</gene>
<feature type="compositionally biased region" description="Low complexity" evidence="1">
    <location>
        <begin position="139"/>
        <end position="150"/>
    </location>
</feature>
<dbReference type="PANTHER" id="PTHR22896">
    <property type="entry name" value="CDK5 AND ABL1 ENZYME SUBSTRATE 1"/>
    <property type="match status" value="1"/>
</dbReference>
<dbReference type="PANTHER" id="PTHR22896:SF0">
    <property type="entry name" value="CYCLIN N-TERMINAL DOMAIN-CONTAINING PROTEIN"/>
    <property type="match status" value="1"/>
</dbReference>
<feature type="compositionally biased region" description="Polar residues" evidence="1">
    <location>
        <begin position="125"/>
        <end position="138"/>
    </location>
</feature>
<dbReference type="OrthoDB" id="5353095at2759"/>
<dbReference type="Proteomes" id="UP000605846">
    <property type="component" value="Unassembled WGS sequence"/>
</dbReference>
<dbReference type="EMBL" id="JABAYA010000259">
    <property type="protein sequence ID" value="KAF7721502.1"/>
    <property type="molecule type" value="Genomic_DNA"/>
</dbReference>
<comment type="caution">
    <text evidence="2">The sequence shown here is derived from an EMBL/GenBank/DDBJ whole genome shotgun (WGS) entry which is preliminary data.</text>
</comment>
<sequence length="458" mass="51377">MGTTKSRKSRRNNSRPIAFSFLSNIALGSETSKPIDENEEIPRIESLTNYLAFSPCRSQAWQQQSTEADAGLYNSYVERFPGLSQSAGRELSGLGAVSLHSSDSSLSAEDEHTQASLSGEACSRVASTTTQPVMTHSANTTVNQLLNTQTDQRKANGRYDARPKRQSSVSSHDGDVQHHKLTREDSERPIASEKIKRKSNNPEKGDHGGLGIMSVFRYYTDKIRHSTGKKAVEQTVNRGYVQQQLDNSKRRAALSYAHFLSPLGSLEYVSRNISSSFPLDLTLINRDDATVARSLTKDAYDPYFLDNDSYGKLCAISSSLGTSSGQIIRPSDLKRELNEQFRLAHPQLAPEITLSKIRSIKSHLLDIGRAADLEISSVAHAYVYFEKLVIKAIDDELNEDAEEVHGHEFAVFADLEFDLYIPRREFMPHFERIFNELEYKSIQEYLGHSTFYEVGRHV</sequence>
<accession>A0A8H7BKD0</accession>
<dbReference type="AlphaFoldDB" id="A0A8H7BKD0"/>
<proteinExistence type="predicted"/>
<dbReference type="GO" id="GO:0051726">
    <property type="term" value="P:regulation of cell cycle"/>
    <property type="evidence" value="ECO:0007669"/>
    <property type="project" value="InterPro"/>
</dbReference>
<keyword evidence="3" id="KW-1185">Reference proteome</keyword>
<protein>
    <submittedName>
        <fullName evidence="2">CDK5 and ABL1 enzyme substrate 2</fullName>
    </submittedName>
</protein>
<feature type="region of interest" description="Disordered" evidence="1">
    <location>
        <begin position="103"/>
        <end position="208"/>
    </location>
</feature>
<dbReference type="InterPro" id="IPR012388">
    <property type="entry name" value="CABLES1/2"/>
</dbReference>